<gene>
    <name evidence="3" type="ORF">PR001_g10458</name>
    <name evidence="2" type="ORF">PR002_g10484</name>
    <name evidence="4" type="ORF">PR003_g10962</name>
</gene>
<feature type="chain" id="PRO_5036165219" description="RxLR effector protein" evidence="1">
    <location>
        <begin position="18"/>
        <end position="56"/>
    </location>
</feature>
<dbReference type="AlphaFoldDB" id="A0A6A3MXW0"/>
<organism evidence="3 5">
    <name type="scientific">Phytophthora rubi</name>
    <dbReference type="NCBI Taxonomy" id="129364"/>
    <lineage>
        <taxon>Eukaryota</taxon>
        <taxon>Sar</taxon>
        <taxon>Stramenopiles</taxon>
        <taxon>Oomycota</taxon>
        <taxon>Peronosporomycetes</taxon>
        <taxon>Peronosporales</taxon>
        <taxon>Peronosporaceae</taxon>
        <taxon>Phytophthora</taxon>
    </lineage>
</organism>
<reference evidence="5 7" key="1">
    <citation type="submission" date="2018-09" db="EMBL/GenBank/DDBJ databases">
        <title>Genomic investigation of the strawberry pathogen Phytophthora fragariae indicates pathogenicity is determined by transcriptional variation in three key races.</title>
        <authorList>
            <person name="Adams T.M."/>
            <person name="Armitage A.D."/>
            <person name="Sobczyk M.K."/>
            <person name="Bates H.J."/>
            <person name="Dunwell J.M."/>
            <person name="Nellist C.F."/>
            <person name="Harrison R.J."/>
        </authorList>
    </citation>
    <scope>NUCLEOTIDE SEQUENCE [LARGE SCALE GENOMIC DNA]</scope>
    <source>
        <strain evidence="3 5">SCRP249</strain>
        <strain evidence="2 7">SCRP324</strain>
        <strain evidence="4 6">SCRP333</strain>
    </source>
</reference>
<evidence type="ECO:0000313" key="5">
    <source>
        <dbReference type="Proteomes" id="UP000429607"/>
    </source>
</evidence>
<evidence type="ECO:0000313" key="2">
    <source>
        <dbReference type="EMBL" id="KAE9028140.1"/>
    </source>
</evidence>
<dbReference type="Proteomes" id="UP000434957">
    <property type="component" value="Unassembled WGS sequence"/>
</dbReference>
<dbReference type="Proteomes" id="UP000435112">
    <property type="component" value="Unassembled WGS sequence"/>
</dbReference>
<proteinExistence type="predicted"/>
<keyword evidence="6" id="KW-1185">Reference proteome</keyword>
<dbReference type="Proteomes" id="UP000429607">
    <property type="component" value="Unassembled WGS sequence"/>
</dbReference>
<feature type="signal peptide" evidence="1">
    <location>
        <begin position="1"/>
        <end position="17"/>
    </location>
</feature>
<comment type="caution">
    <text evidence="3">The sequence shown here is derived from an EMBL/GenBank/DDBJ whole genome shotgun (WGS) entry which is preliminary data.</text>
</comment>
<evidence type="ECO:0000256" key="1">
    <source>
        <dbReference type="SAM" id="SignalP"/>
    </source>
</evidence>
<dbReference type="EMBL" id="QXFT01000615">
    <property type="protein sequence ID" value="KAE9339531.1"/>
    <property type="molecule type" value="Genomic_DNA"/>
</dbReference>
<evidence type="ECO:0008006" key="8">
    <source>
        <dbReference type="Google" id="ProtNLM"/>
    </source>
</evidence>
<evidence type="ECO:0000313" key="3">
    <source>
        <dbReference type="EMBL" id="KAE9032764.1"/>
    </source>
</evidence>
<evidence type="ECO:0000313" key="7">
    <source>
        <dbReference type="Proteomes" id="UP000435112"/>
    </source>
</evidence>
<dbReference type="EMBL" id="QXFV01000614">
    <property type="protein sequence ID" value="KAE9032764.1"/>
    <property type="molecule type" value="Genomic_DNA"/>
</dbReference>
<evidence type="ECO:0000313" key="6">
    <source>
        <dbReference type="Proteomes" id="UP000434957"/>
    </source>
</evidence>
<dbReference type="EMBL" id="QXFU01000595">
    <property type="protein sequence ID" value="KAE9028140.1"/>
    <property type="molecule type" value="Genomic_DNA"/>
</dbReference>
<accession>A0A6A3MXW0</accession>
<evidence type="ECO:0000313" key="4">
    <source>
        <dbReference type="EMBL" id="KAE9339531.1"/>
    </source>
</evidence>
<keyword evidence="1" id="KW-0732">Signal</keyword>
<sequence>MASQLLNAHFAISRGLAAVCCHVVLVQNFARSTCASSLTRTDKTTKELKYLSHRNC</sequence>
<name>A0A6A3MXW0_9STRA</name>
<protein>
    <recommendedName>
        <fullName evidence="8">RxLR effector protein</fullName>
    </recommendedName>
</protein>